<accession>A0A1G1KR91</accession>
<dbReference type="GO" id="GO:0016757">
    <property type="term" value="F:glycosyltransferase activity"/>
    <property type="evidence" value="ECO:0007669"/>
    <property type="project" value="UniProtKB-ARBA"/>
</dbReference>
<evidence type="ECO:0000259" key="1">
    <source>
        <dbReference type="Pfam" id="PF13439"/>
    </source>
</evidence>
<dbReference type="EMBL" id="MHFR01000063">
    <property type="protein sequence ID" value="OGW95456.1"/>
    <property type="molecule type" value="Genomic_DNA"/>
</dbReference>
<dbReference type="Gene3D" id="3.40.50.2000">
    <property type="entry name" value="Glycogen Phosphorylase B"/>
    <property type="match status" value="2"/>
</dbReference>
<sequence length="387" mass="43604">MAINILYVETGLGKGGSALSLKCLIDRLDRERFNPILLFDHPAADVKGIHWSNIEVLFDPQRISLGESIRWGRWMSPVISATDFLCRILPEAFRFSQLLKRKKISFVHFNNDIHSHGYGIIACRLTKTPFVCHLRSTRKLIKTEKWFAKLVDRFIVLSESGKEFFIKEGIPENKITVSLDPFEVISVNQQVDSSVSKLFDRPEKKVGVCSRIVPGKGHEIFIKAAALVLKEFKNVHFYIVGSEAADSKGYKLELESLIESLKISEFITFTGWVNHVSAAMSKMDMIVDPSVLAEGLRRTLVEALMMGKPFIASCVGQTPELAEKSKGGLIVEGNSPSEYAEKILKLLKEKSVCQDMGRKGKDYVIRMFNADDKAKEIQSLYEKILSN</sequence>
<dbReference type="SUPFAM" id="SSF53756">
    <property type="entry name" value="UDP-Glycosyltransferase/glycogen phosphorylase"/>
    <property type="match status" value="1"/>
</dbReference>
<gene>
    <name evidence="2" type="ORF">A3G33_10795</name>
</gene>
<feature type="domain" description="Glycosyltransferase subfamily 4-like N-terminal" evidence="1">
    <location>
        <begin position="78"/>
        <end position="177"/>
    </location>
</feature>
<dbReference type="InterPro" id="IPR028098">
    <property type="entry name" value="Glyco_trans_4-like_N"/>
</dbReference>
<reference evidence="2 3" key="1">
    <citation type="journal article" date="2016" name="Nat. Commun.">
        <title>Thousands of microbial genomes shed light on interconnected biogeochemical processes in an aquifer system.</title>
        <authorList>
            <person name="Anantharaman K."/>
            <person name="Brown C.T."/>
            <person name="Hug L.A."/>
            <person name="Sharon I."/>
            <person name="Castelle C.J."/>
            <person name="Probst A.J."/>
            <person name="Thomas B.C."/>
            <person name="Singh A."/>
            <person name="Wilkins M.J."/>
            <person name="Karaoz U."/>
            <person name="Brodie E.L."/>
            <person name="Williams K.H."/>
            <person name="Hubbard S.S."/>
            <person name="Banfield J.F."/>
        </authorList>
    </citation>
    <scope>NUCLEOTIDE SEQUENCE [LARGE SCALE GENOMIC DNA]</scope>
</reference>
<organism evidence="2 3">
    <name type="scientific">Candidatus Danuiimicrobium aquiferis</name>
    <dbReference type="NCBI Taxonomy" id="1801832"/>
    <lineage>
        <taxon>Bacteria</taxon>
        <taxon>Pseudomonadati</taxon>
        <taxon>Candidatus Omnitrophota</taxon>
        <taxon>Candidatus Danuiimicrobium</taxon>
    </lineage>
</organism>
<dbReference type="PANTHER" id="PTHR12526">
    <property type="entry name" value="GLYCOSYLTRANSFERASE"/>
    <property type="match status" value="1"/>
</dbReference>
<name>A0A1G1KR91_9BACT</name>
<dbReference type="Pfam" id="PF13439">
    <property type="entry name" value="Glyco_transf_4"/>
    <property type="match status" value="1"/>
</dbReference>
<evidence type="ECO:0000313" key="3">
    <source>
        <dbReference type="Proteomes" id="UP000178187"/>
    </source>
</evidence>
<comment type="caution">
    <text evidence="2">The sequence shown here is derived from an EMBL/GenBank/DDBJ whole genome shotgun (WGS) entry which is preliminary data.</text>
</comment>
<dbReference type="AlphaFoldDB" id="A0A1G1KR91"/>
<proteinExistence type="predicted"/>
<dbReference type="Proteomes" id="UP000178187">
    <property type="component" value="Unassembled WGS sequence"/>
</dbReference>
<dbReference type="Pfam" id="PF13692">
    <property type="entry name" value="Glyco_trans_1_4"/>
    <property type="match status" value="1"/>
</dbReference>
<evidence type="ECO:0000313" key="2">
    <source>
        <dbReference type="EMBL" id="OGW95456.1"/>
    </source>
</evidence>
<protein>
    <recommendedName>
        <fullName evidence="1">Glycosyltransferase subfamily 4-like N-terminal domain-containing protein</fullName>
    </recommendedName>
</protein>
<dbReference type="PANTHER" id="PTHR12526:SF630">
    <property type="entry name" value="GLYCOSYLTRANSFERASE"/>
    <property type="match status" value="1"/>
</dbReference>
<dbReference type="CDD" id="cd03801">
    <property type="entry name" value="GT4_PimA-like"/>
    <property type="match status" value="1"/>
</dbReference>